<feature type="signal peptide" evidence="2">
    <location>
        <begin position="1"/>
        <end position="20"/>
    </location>
</feature>
<keyword evidence="4" id="KW-1185">Reference proteome</keyword>
<evidence type="ECO:0000313" key="4">
    <source>
        <dbReference type="Proteomes" id="UP000827721"/>
    </source>
</evidence>
<dbReference type="InterPro" id="IPR053313">
    <property type="entry name" value="RGF"/>
</dbReference>
<sequence length="123" mass="13586">MSILYCLLFLFCLSLHACNARPLVAIDKKDEKKGTGHKLPVLPAKEKSPLSNDQVGALSRGDSINETRLADKQKKSNEKTSGSHQTESLVSVSWQVPRNKRVAKHPGFNSDYSPPKTHPPSHN</sequence>
<evidence type="ECO:0000256" key="2">
    <source>
        <dbReference type="SAM" id="SignalP"/>
    </source>
</evidence>
<gene>
    <name evidence="3" type="ORF">JRO89_XS01G0295700</name>
</gene>
<feature type="chain" id="PRO_5046025384" evidence="2">
    <location>
        <begin position="21"/>
        <end position="123"/>
    </location>
</feature>
<dbReference type="PANTHER" id="PTHR34961">
    <property type="entry name" value="TRANSMEMBRANE PROTEIN"/>
    <property type="match status" value="1"/>
</dbReference>
<name>A0ABQ8IM23_9ROSI</name>
<reference evidence="3 4" key="1">
    <citation type="submission" date="2021-02" db="EMBL/GenBank/DDBJ databases">
        <title>Plant Genome Project.</title>
        <authorList>
            <person name="Zhang R.-G."/>
        </authorList>
    </citation>
    <scope>NUCLEOTIDE SEQUENCE [LARGE SCALE GENOMIC DNA]</scope>
    <source>
        <tissue evidence="3">Leaves</tissue>
    </source>
</reference>
<accession>A0ABQ8IM23</accession>
<dbReference type="PANTHER" id="PTHR34961:SF1">
    <property type="entry name" value="ROOT MERISTEM GROWTH FACTOR 10"/>
    <property type="match status" value="1"/>
</dbReference>
<proteinExistence type="predicted"/>
<evidence type="ECO:0000256" key="1">
    <source>
        <dbReference type="SAM" id="MobiDB-lite"/>
    </source>
</evidence>
<organism evidence="3 4">
    <name type="scientific">Xanthoceras sorbifolium</name>
    <dbReference type="NCBI Taxonomy" id="99658"/>
    <lineage>
        <taxon>Eukaryota</taxon>
        <taxon>Viridiplantae</taxon>
        <taxon>Streptophyta</taxon>
        <taxon>Embryophyta</taxon>
        <taxon>Tracheophyta</taxon>
        <taxon>Spermatophyta</taxon>
        <taxon>Magnoliopsida</taxon>
        <taxon>eudicotyledons</taxon>
        <taxon>Gunneridae</taxon>
        <taxon>Pentapetalae</taxon>
        <taxon>rosids</taxon>
        <taxon>malvids</taxon>
        <taxon>Sapindales</taxon>
        <taxon>Sapindaceae</taxon>
        <taxon>Xanthoceroideae</taxon>
        <taxon>Xanthoceras</taxon>
    </lineage>
</organism>
<protein>
    <submittedName>
        <fullName evidence="3">Uncharacterized protein</fullName>
    </submittedName>
</protein>
<dbReference type="EMBL" id="JAFEMO010000001">
    <property type="protein sequence ID" value="KAH7577762.1"/>
    <property type="molecule type" value="Genomic_DNA"/>
</dbReference>
<evidence type="ECO:0000313" key="3">
    <source>
        <dbReference type="EMBL" id="KAH7577762.1"/>
    </source>
</evidence>
<feature type="compositionally biased region" description="Polar residues" evidence="1">
    <location>
        <begin position="79"/>
        <end position="96"/>
    </location>
</feature>
<feature type="compositionally biased region" description="Basic and acidic residues" evidence="1">
    <location>
        <begin position="63"/>
        <end position="78"/>
    </location>
</feature>
<feature type="region of interest" description="Disordered" evidence="1">
    <location>
        <begin position="26"/>
        <end position="123"/>
    </location>
</feature>
<comment type="caution">
    <text evidence="3">The sequence shown here is derived from an EMBL/GenBank/DDBJ whole genome shotgun (WGS) entry which is preliminary data.</text>
</comment>
<dbReference type="Proteomes" id="UP000827721">
    <property type="component" value="Unassembled WGS sequence"/>
</dbReference>
<keyword evidence="2" id="KW-0732">Signal</keyword>